<gene>
    <name evidence="1" type="ORF">APLA_LOCUS16949</name>
</gene>
<dbReference type="OrthoDB" id="999962at2759"/>
<reference evidence="1 2" key="1">
    <citation type="submission" date="2020-04" db="EMBL/GenBank/DDBJ databases">
        <authorList>
            <person name="Wallbank WR R."/>
            <person name="Pardo Diaz C."/>
            <person name="Kozak K."/>
            <person name="Martin S."/>
            <person name="Jiggins C."/>
            <person name="Moest M."/>
            <person name="Warren A I."/>
            <person name="Byers J.R.P. K."/>
            <person name="Montejo-Kovacevich G."/>
            <person name="Yen C E."/>
        </authorList>
    </citation>
    <scope>NUCLEOTIDE SEQUENCE [LARGE SCALE GENOMIC DNA]</scope>
</reference>
<name>A0A8S1BL45_ARCPL</name>
<dbReference type="EMBL" id="CADEBD010000839">
    <property type="protein sequence ID" value="CAB3260418.1"/>
    <property type="molecule type" value="Genomic_DNA"/>
</dbReference>
<evidence type="ECO:0000313" key="1">
    <source>
        <dbReference type="EMBL" id="CAB3260418.1"/>
    </source>
</evidence>
<dbReference type="AlphaFoldDB" id="A0A8S1BL45"/>
<feature type="non-terminal residue" evidence="1">
    <location>
        <position position="1"/>
    </location>
</feature>
<comment type="caution">
    <text evidence="1">The sequence shown here is derived from an EMBL/GenBank/DDBJ whole genome shotgun (WGS) entry which is preliminary data.</text>
</comment>
<accession>A0A8S1BL45</accession>
<sequence length="37" mass="4395">LFKVPTLRWVPDFGLKTHKESEKKSEILKKSEKIQIL</sequence>
<evidence type="ECO:0000313" key="2">
    <source>
        <dbReference type="Proteomes" id="UP000494256"/>
    </source>
</evidence>
<proteinExistence type="predicted"/>
<organism evidence="1 2">
    <name type="scientific">Arctia plantaginis</name>
    <name type="common">Wood tiger moth</name>
    <name type="synonym">Phalaena plantaginis</name>
    <dbReference type="NCBI Taxonomy" id="874455"/>
    <lineage>
        <taxon>Eukaryota</taxon>
        <taxon>Metazoa</taxon>
        <taxon>Ecdysozoa</taxon>
        <taxon>Arthropoda</taxon>
        <taxon>Hexapoda</taxon>
        <taxon>Insecta</taxon>
        <taxon>Pterygota</taxon>
        <taxon>Neoptera</taxon>
        <taxon>Endopterygota</taxon>
        <taxon>Lepidoptera</taxon>
        <taxon>Glossata</taxon>
        <taxon>Ditrysia</taxon>
        <taxon>Noctuoidea</taxon>
        <taxon>Erebidae</taxon>
        <taxon>Arctiinae</taxon>
        <taxon>Arctia</taxon>
    </lineage>
</organism>
<dbReference type="Proteomes" id="UP000494256">
    <property type="component" value="Unassembled WGS sequence"/>
</dbReference>
<protein>
    <submittedName>
        <fullName evidence="1">Uncharacterized protein</fullName>
    </submittedName>
</protein>